<organism evidence="2 3">
    <name type="scientific">Spirosoma profusum</name>
    <dbReference type="NCBI Taxonomy" id="2771354"/>
    <lineage>
        <taxon>Bacteria</taxon>
        <taxon>Pseudomonadati</taxon>
        <taxon>Bacteroidota</taxon>
        <taxon>Cytophagia</taxon>
        <taxon>Cytophagales</taxon>
        <taxon>Cytophagaceae</taxon>
        <taxon>Spirosoma</taxon>
    </lineage>
</organism>
<accession>A0A926XYX7</accession>
<proteinExistence type="predicted"/>
<evidence type="ECO:0000256" key="1">
    <source>
        <dbReference type="SAM" id="Phobius"/>
    </source>
</evidence>
<comment type="caution">
    <text evidence="2">The sequence shown here is derived from an EMBL/GenBank/DDBJ whole genome shotgun (WGS) entry which is preliminary data.</text>
</comment>
<reference evidence="2" key="1">
    <citation type="submission" date="2020-09" db="EMBL/GenBank/DDBJ databases">
        <authorList>
            <person name="Kim M.K."/>
        </authorList>
    </citation>
    <scope>NUCLEOTIDE SEQUENCE</scope>
    <source>
        <strain evidence="2">BT702</strain>
    </source>
</reference>
<dbReference type="AlphaFoldDB" id="A0A926XYX7"/>
<name>A0A926XYX7_9BACT</name>
<gene>
    <name evidence="2" type="ORF">IC229_23095</name>
</gene>
<evidence type="ECO:0000313" key="3">
    <source>
        <dbReference type="Proteomes" id="UP000598820"/>
    </source>
</evidence>
<dbReference type="EMBL" id="JACWZY010000022">
    <property type="protein sequence ID" value="MBD2703549.1"/>
    <property type="molecule type" value="Genomic_DNA"/>
</dbReference>
<dbReference type="Proteomes" id="UP000598820">
    <property type="component" value="Unassembled WGS sequence"/>
</dbReference>
<keyword evidence="1" id="KW-0812">Transmembrane</keyword>
<dbReference type="RefSeq" id="WP_190889389.1">
    <property type="nucleotide sequence ID" value="NZ_JACWZY010000022.1"/>
</dbReference>
<keyword evidence="1" id="KW-1133">Transmembrane helix</keyword>
<keyword evidence="1" id="KW-0472">Membrane</keyword>
<protein>
    <submittedName>
        <fullName evidence="2">Uncharacterized protein</fullName>
    </submittedName>
</protein>
<sequence length="90" mass="10025">MQWLFLAVFLFLLLLGVNGGIWAYYLGAKKIADPVVLGISLATAQYVLFTLFGISCFLLVSVAICQERVKSRKRAKKCKKYHSAPLSQAK</sequence>
<evidence type="ECO:0000313" key="2">
    <source>
        <dbReference type="EMBL" id="MBD2703549.1"/>
    </source>
</evidence>
<feature type="transmembrane region" description="Helical" evidence="1">
    <location>
        <begin position="43"/>
        <end position="65"/>
    </location>
</feature>
<keyword evidence="3" id="KW-1185">Reference proteome</keyword>